<gene>
    <name evidence="10" type="ORF">HIM_03949</name>
</gene>
<reference evidence="10 11" key="1">
    <citation type="journal article" date="2014" name="Genome Biol. Evol.">
        <title>Comparative genomics and transcriptomics analyses reveal divergent lifestyle features of nematode endoparasitic fungus Hirsutella minnesotensis.</title>
        <authorList>
            <person name="Lai Y."/>
            <person name="Liu K."/>
            <person name="Zhang X."/>
            <person name="Zhang X."/>
            <person name="Li K."/>
            <person name="Wang N."/>
            <person name="Shu C."/>
            <person name="Wu Y."/>
            <person name="Wang C."/>
            <person name="Bushley K.E."/>
            <person name="Xiang M."/>
            <person name="Liu X."/>
        </authorList>
    </citation>
    <scope>NUCLEOTIDE SEQUENCE [LARGE SCALE GENOMIC DNA]</scope>
    <source>
        <strain evidence="10 11">3608</strain>
    </source>
</reference>
<proteinExistence type="inferred from homology"/>
<dbReference type="GO" id="GO:0031261">
    <property type="term" value="C:DNA replication preinitiation complex"/>
    <property type="evidence" value="ECO:0007669"/>
    <property type="project" value="TreeGrafter"/>
</dbReference>
<dbReference type="CDD" id="cd20704">
    <property type="entry name" value="Orc3"/>
    <property type="match status" value="2"/>
</dbReference>
<evidence type="ECO:0000313" key="11">
    <source>
        <dbReference type="Proteomes" id="UP000054481"/>
    </source>
</evidence>
<feature type="region of interest" description="Disordered" evidence="7">
    <location>
        <begin position="664"/>
        <end position="691"/>
    </location>
</feature>
<keyword evidence="3" id="KW-0235">DNA replication</keyword>
<feature type="compositionally biased region" description="Basic residues" evidence="7">
    <location>
        <begin position="33"/>
        <end position="46"/>
    </location>
</feature>
<dbReference type="Pfam" id="PF07034">
    <property type="entry name" value="ORC3_N"/>
    <property type="match status" value="1"/>
</dbReference>
<dbReference type="InterPro" id="IPR020795">
    <property type="entry name" value="ORC3"/>
</dbReference>
<dbReference type="Proteomes" id="UP000054481">
    <property type="component" value="Unassembled WGS sequence"/>
</dbReference>
<feature type="coiled-coil region" evidence="6">
    <location>
        <begin position="489"/>
        <end position="516"/>
    </location>
</feature>
<dbReference type="InterPro" id="IPR045667">
    <property type="entry name" value="ORC3_N"/>
</dbReference>
<accession>A0A0F7ZVH3</accession>
<keyword evidence="6" id="KW-0175">Coiled coil</keyword>
<organism evidence="10 11">
    <name type="scientific">Hirsutella minnesotensis 3608</name>
    <dbReference type="NCBI Taxonomy" id="1043627"/>
    <lineage>
        <taxon>Eukaryota</taxon>
        <taxon>Fungi</taxon>
        <taxon>Dikarya</taxon>
        <taxon>Ascomycota</taxon>
        <taxon>Pezizomycotina</taxon>
        <taxon>Sordariomycetes</taxon>
        <taxon>Hypocreomycetidae</taxon>
        <taxon>Hypocreales</taxon>
        <taxon>Ophiocordycipitaceae</taxon>
        <taxon>Hirsutella</taxon>
    </lineage>
</organism>
<evidence type="ECO:0000256" key="7">
    <source>
        <dbReference type="SAM" id="MobiDB-lite"/>
    </source>
</evidence>
<evidence type="ECO:0000256" key="3">
    <source>
        <dbReference type="ARBA" id="ARBA00022705"/>
    </source>
</evidence>
<feature type="domain" description="Origin recognition complex subunit 3 N-terminal" evidence="8">
    <location>
        <begin position="37"/>
        <end position="343"/>
    </location>
</feature>
<dbReference type="GO" id="GO:0006270">
    <property type="term" value="P:DNA replication initiation"/>
    <property type="evidence" value="ECO:0007669"/>
    <property type="project" value="TreeGrafter"/>
</dbReference>
<dbReference type="GO" id="GO:0005664">
    <property type="term" value="C:nuclear origin of replication recognition complex"/>
    <property type="evidence" value="ECO:0007669"/>
    <property type="project" value="InterPro"/>
</dbReference>
<keyword evidence="4" id="KW-0238">DNA-binding</keyword>
<evidence type="ECO:0000256" key="4">
    <source>
        <dbReference type="ARBA" id="ARBA00023125"/>
    </source>
</evidence>
<evidence type="ECO:0000259" key="9">
    <source>
        <dbReference type="Pfam" id="PF18137"/>
    </source>
</evidence>
<dbReference type="OrthoDB" id="10265211at2759"/>
<dbReference type="Pfam" id="PF18137">
    <property type="entry name" value="WHD_ORC"/>
    <property type="match status" value="1"/>
</dbReference>
<feature type="compositionally biased region" description="Basic and acidic residues" evidence="7">
    <location>
        <begin position="1"/>
        <end position="15"/>
    </location>
</feature>
<evidence type="ECO:0000256" key="5">
    <source>
        <dbReference type="ARBA" id="ARBA00023242"/>
    </source>
</evidence>
<dbReference type="InterPro" id="IPR040855">
    <property type="entry name" value="ORC_WH_C"/>
</dbReference>
<dbReference type="PANTHER" id="PTHR12748">
    <property type="entry name" value="ORIGIN RECOGNITION COMPLEX SUBUNIT 3"/>
    <property type="match status" value="1"/>
</dbReference>
<evidence type="ECO:0000256" key="1">
    <source>
        <dbReference type="ARBA" id="ARBA00004123"/>
    </source>
</evidence>
<name>A0A0F7ZVH3_9HYPO</name>
<sequence length="726" mass="80996">MRQEDSNEFSQEDHQVAYIFDPDEDEPQPERPTKRRKVVKQTRKKTPTAQQPEPLFVPLLNGAEKPEYVRLRQRLYEESWAQINGRIQNILRDSNSSTLDQVSEFVAAAGTECIDQIPSAFIITGSNIASQDLLFEQLSETLQRSFAGRFVRLRSSEAVTLKAALKKTIRDATASGADDEEELQLQTGQSGRRYLDYDLEALETFIRPQNVEHVFVAFQDSEGFDSGLISDLTTLFHSWRPRIPFTLLFGIATSVELLQARLLKSACRLMYGAQFDCVQTDTILETVFRGAVASADVPLQLGAPLLRSMLDRQHEQIAGIQAFISSLKYAYMCHFYANPLSILASSDALVGGSLQPEHLEALRHSDSFRQHVERAVDLGGDARLLHARSLIADDDYLLERVRESTQDRHRRVCNVLRSILVQEAAGEQKGAFSEAYVRVLSEGAGLVEESGLAERIRRMSADELATFLAHVIATFREGNVGLQVPAAAEAGDLELARRLEDELAELENLKAAAQQGGFALRSKYSGQSKVMRTTVIAQRVQLSRDSAALRDEDKRLTDMVDALAGLLTAHFSGCEPAAALFSECWLYDSRWPSREVLVPRPRAVFERSLSRPHDYLGCSCCQPGADGVQATLPATSVLYHLYQETGSLINVADLWAAFDGLTGRGEQGDDEGEKKHEQQEQDEGSETARERRTLTQFYRGLAELRALGFVKASKKKVDHVAKAKWL</sequence>
<comment type="similarity">
    <text evidence="2">Belongs to the ORC3 family.</text>
</comment>
<keyword evidence="11" id="KW-1185">Reference proteome</keyword>
<feature type="domain" description="Origin recognition complex subunit 3 winged helix C-terminal" evidence="9">
    <location>
        <begin position="602"/>
        <end position="725"/>
    </location>
</feature>
<dbReference type="GO" id="GO:0005656">
    <property type="term" value="C:nuclear pre-replicative complex"/>
    <property type="evidence" value="ECO:0007669"/>
    <property type="project" value="TreeGrafter"/>
</dbReference>
<protein>
    <submittedName>
        <fullName evidence="10">Uncharacterized protein</fullName>
    </submittedName>
</protein>
<dbReference type="GO" id="GO:0003688">
    <property type="term" value="F:DNA replication origin binding"/>
    <property type="evidence" value="ECO:0007669"/>
    <property type="project" value="TreeGrafter"/>
</dbReference>
<evidence type="ECO:0000256" key="2">
    <source>
        <dbReference type="ARBA" id="ARBA00010977"/>
    </source>
</evidence>
<feature type="region of interest" description="Disordered" evidence="7">
    <location>
        <begin position="1"/>
        <end position="55"/>
    </location>
</feature>
<keyword evidence="5" id="KW-0539">Nucleus</keyword>
<dbReference type="AlphaFoldDB" id="A0A0F7ZVH3"/>
<dbReference type="EMBL" id="KQ030510">
    <property type="protein sequence ID" value="KJZ76613.1"/>
    <property type="molecule type" value="Genomic_DNA"/>
</dbReference>
<evidence type="ECO:0000256" key="6">
    <source>
        <dbReference type="SAM" id="Coils"/>
    </source>
</evidence>
<evidence type="ECO:0000313" key="10">
    <source>
        <dbReference type="EMBL" id="KJZ76613.1"/>
    </source>
</evidence>
<evidence type="ECO:0000259" key="8">
    <source>
        <dbReference type="Pfam" id="PF07034"/>
    </source>
</evidence>
<dbReference type="PANTHER" id="PTHR12748:SF0">
    <property type="entry name" value="ORIGIN RECOGNITION COMPLEX SUBUNIT 3"/>
    <property type="match status" value="1"/>
</dbReference>
<comment type="subcellular location">
    <subcellularLocation>
        <location evidence="1">Nucleus</location>
    </subcellularLocation>
</comment>